<dbReference type="InterPro" id="IPR006912">
    <property type="entry name" value="Harbinger_derived_prot"/>
</dbReference>
<protein>
    <submittedName>
        <fullName evidence="1">Uncharacterized protein</fullName>
    </submittedName>
</protein>
<reference evidence="1 2" key="1">
    <citation type="journal article" date="2017" name="Nat. Commun.">
        <title>Genome assembly with in vitro proximity ligation data and whole-genome triplication in lettuce.</title>
        <authorList>
            <person name="Reyes-Chin-Wo S."/>
            <person name="Wang Z."/>
            <person name="Yang X."/>
            <person name="Kozik A."/>
            <person name="Arikit S."/>
            <person name="Song C."/>
            <person name="Xia L."/>
            <person name="Froenicke L."/>
            <person name="Lavelle D.O."/>
            <person name="Truco M.J."/>
            <person name="Xia R."/>
            <person name="Zhu S."/>
            <person name="Xu C."/>
            <person name="Xu H."/>
            <person name="Xu X."/>
            <person name="Cox K."/>
            <person name="Korf I."/>
            <person name="Meyers B.C."/>
            <person name="Michelmore R.W."/>
        </authorList>
    </citation>
    <scope>NUCLEOTIDE SEQUENCE [LARGE SCALE GENOMIC DNA]</scope>
    <source>
        <strain evidence="2">cv. Salinas</strain>
        <tissue evidence="1">Seedlings</tissue>
    </source>
</reference>
<name>A0A9R1XWT7_LACSA</name>
<proteinExistence type="predicted"/>
<dbReference type="AlphaFoldDB" id="A0A9R1XWT7"/>
<evidence type="ECO:0000313" key="2">
    <source>
        <dbReference type="Proteomes" id="UP000235145"/>
    </source>
</evidence>
<dbReference type="PANTHER" id="PTHR47150:SF4">
    <property type="entry name" value="HARBINGER TRANSPOSASE-DERIVED PROTEIN-RELATED"/>
    <property type="match status" value="1"/>
</dbReference>
<dbReference type="PANTHER" id="PTHR47150">
    <property type="entry name" value="OS12G0169200 PROTEIN"/>
    <property type="match status" value="1"/>
</dbReference>
<evidence type="ECO:0000313" key="1">
    <source>
        <dbReference type="EMBL" id="KAJ0222947.1"/>
    </source>
</evidence>
<organism evidence="1 2">
    <name type="scientific">Lactuca sativa</name>
    <name type="common">Garden lettuce</name>
    <dbReference type="NCBI Taxonomy" id="4236"/>
    <lineage>
        <taxon>Eukaryota</taxon>
        <taxon>Viridiplantae</taxon>
        <taxon>Streptophyta</taxon>
        <taxon>Embryophyta</taxon>
        <taxon>Tracheophyta</taxon>
        <taxon>Spermatophyta</taxon>
        <taxon>Magnoliopsida</taxon>
        <taxon>eudicotyledons</taxon>
        <taxon>Gunneridae</taxon>
        <taxon>Pentapetalae</taxon>
        <taxon>asterids</taxon>
        <taxon>campanulids</taxon>
        <taxon>Asterales</taxon>
        <taxon>Asteraceae</taxon>
        <taxon>Cichorioideae</taxon>
        <taxon>Cichorieae</taxon>
        <taxon>Lactucinae</taxon>
        <taxon>Lactuca</taxon>
    </lineage>
</organism>
<comment type="caution">
    <text evidence="1">The sequence shown here is derived from an EMBL/GenBank/DDBJ whole genome shotgun (WGS) entry which is preliminary data.</text>
</comment>
<keyword evidence="2" id="KW-1185">Reference proteome</keyword>
<accession>A0A9R1XWT7</accession>
<dbReference type="EMBL" id="NBSK02000002">
    <property type="protein sequence ID" value="KAJ0222947.1"/>
    <property type="molecule type" value="Genomic_DNA"/>
</dbReference>
<sequence length="100" mass="11527">MEILNMKVDNLEGEDLELFLAMKESVRARQYLHKPTQRDIEILYSAHEERNGFPGMFDSLDCTHVAWGKCPNAWCGQFTRGDLDEPTIILEAIASQDLWI</sequence>
<gene>
    <name evidence="1" type="ORF">LSAT_V11C200054370</name>
</gene>
<dbReference type="Pfam" id="PF04827">
    <property type="entry name" value="Plant_tran"/>
    <property type="match status" value="1"/>
</dbReference>
<dbReference type="Proteomes" id="UP000235145">
    <property type="component" value="Unassembled WGS sequence"/>
</dbReference>